<feature type="coiled-coil region" evidence="1">
    <location>
        <begin position="32"/>
        <end position="150"/>
    </location>
</feature>
<protein>
    <submittedName>
        <fullName evidence="2">DNA repair ATPase</fullName>
    </submittedName>
</protein>
<reference evidence="3" key="1">
    <citation type="journal article" date="2019" name="Int. J. Syst. Evol. Microbiol.">
        <title>The Global Catalogue of Microorganisms (GCM) 10K type strain sequencing project: providing services to taxonomists for standard genome sequencing and annotation.</title>
        <authorList>
            <consortium name="The Broad Institute Genomics Platform"/>
            <consortium name="The Broad Institute Genome Sequencing Center for Infectious Disease"/>
            <person name="Wu L."/>
            <person name="Ma J."/>
        </authorList>
    </citation>
    <scope>NUCLEOTIDE SEQUENCE [LARGE SCALE GENOMIC DNA]</scope>
    <source>
        <strain evidence="3">CGMCC 1.10131</strain>
    </source>
</reference>
<evidence type="ECO:0000256" key="1">
    <source>
        <dbReference type="SAM" id="Coils"/>
    </source>
</evidence>
<sequence>MRLIGALLVIFSLVGCESTYYSAMEKVGYHKREILVDRIEDTQQSQQEAQQQFSSALEQLKSLTKFDGGDLEAVYDETNEQYLDAKAASEEVTERIEEVDSVAQALFAEWREELDQYQSASLKAESRRQLDTTRQRYAKMLAAMRQAESQMQPVLSRLNDNQLYLKHNLNARAIGAVGKEFSSLEQDVAELIKQMSRAIAESDKFIASMN</sequence>
<dbReference type="RefSeq" id="WP_055731408.1">
    <property type="nucleotide sequence ID" value="NZ_BMDY01000002.1"/>
</dbReference>
<accession>A0ABQ1HXS5</accession>
<dbReference type="Pfam" id="PF11172">
    <property type="entry name" value="DUF2959"/>
    <property type="match status" value="1"/>
</dbReference>
<evidence type="ECO:0000313" key="2">
    <source>
        <dbReference type="EMBL" id="GGA94310.1"/>
    </source>
</evidence>
<dbReference type="PROSITE" id="PS51257">
    <property type="entry name" value="PROKAR_LIPOPROTEIN"/>
    <property type="match status" value="1"/>
</dbReference>
<evidence type="ECO:0000313" key="3">
    <source>
        <dbReference type="Proteomes" id="UP000651977"/>
    </source>
</evidence>
<dbReference type="EMBL" id="BMDY01000002">
    <property type="protein sequence ID" value="GGA94310.1"/>
    <property type="molecule type" value="Genomic_DNA"/>
</dbReference>
<dbReference type="InterPro" id="IPR021342">
    <property type="entry name" value="DUF2959"/>
</dbReference>
<dbReference type="Proteomes" id="UP000651977">
    <property type="component" value="Unassembled WGS sequence"/>
</dbReference>
<keyword evidence="3" id="KW-1185">Reference proteome</keyword>
<gene>
    <name evidence="2" type="ORF">GCM10007414_03740</name>
</gene>
<proteinExistence type="predicted"/>
<keyword evidence="1" id="KW-0175">Coiled coil</keyword>
<name>A0ABQ1HXS5_9ALTE</name>
<organism evidence="2 3">
    <name type="scientific">Agarivorans gilvus</name>
    <dbReference type="NCBI Taxonomy" id="680279"/>
    <lineage>
        <taxon>Bacteria</taxon>
        <taxon>Pseudomonadati</taxon>
        <taxon>Pseudomonadota</taxon>
        <taxon>Gammaproteobacteria</taxon>
        <taxon>Alteromonadales</taxon>
        <taxon>Alteromonadaceae</taxon>
        <taxon>Agarivorans</taxon>
    </lineage>
</organism>
<comment type="caution">
    <text evidence="2">The sequence shown here is derived from an EMBL/GenBank/DDBJ whole genome shotgun (WGS) entry which is preliminary data.</text>
</comment>